<dbReference type="EMBL" id="JBDKWZ010000007">
    <property type="protein sequence ID" value="MEN7549096.1"/>
    <property type="molecule type" value="Genomic_DNA"/>
</dbReference>
<protein>
    <recommendedName>
        <fullName evidence="3">Lipoprotein</fullName>
    </recommendedName>
</protein>
<reference evidence="1 2" key="1">
    <citation type="submission" date="2024-04" db="EMBL/GenBank/DDBJ databases">
        <title>Novel genus in family Flammeovirgaceae.</title>
        <authorList>
            <person name="Nguyen T.H."/>
            <person name="Vuong T.Q."/>
            <person name="Le H."/>
            <person name="Kim S.-G."/>
        </authorList>
    </citation>
    <scope>NUCLEOTIDE SEQUENCE [LARGE SCALE GENOMIC DNA]</scope>
    <source>
        <strain evidence="1 2">JCM 23209</strain>
    </source>
</reference>
<dbReference type="AlphaFoldDB" id="A0AAW9SEG8"/>
<gene>
    <name evidence="1" type="ORF">AAG747_14330</name>
</gene>
<sequence length="246" mass="28271">MKKFQLVILTTLLTSLLFTSCSKDDDEAPQPEPSLEEVKFALINGFEKIILPQGLLNEEEDGHARIALRRIDYTKKYRSYYTTYLTIPEDAETSNTPITPGEGEYLVYQWKNDKQETIFCQVSQQENNYLLEVFIQGENDAHLKLFEAYQAKDSKKLQINLLESVADLEEGTTTWEEKNGSIHFAFEYEEVKFEQVLHPDGSGKQTLFKNNKPSNIIQWDAQGNGTWTEFEEDGTTVNDSGSWSKK</sequence>
<keyword evidence="2" id="KW-1185">Reference proteome</keyword>
<dbReference type="PROSITE" id="PS51257">
    <property type="entry name" value="PROKAR_LIPOPROTEIN"/>
    <property type="match status" value="1"/>
</dbReference>
<proteinExistence type="predicted"/>
<evidence type="ECO:0000313" key="2">
    <source>
        <dbReference type="Proteomes" id="UP001403385"/>
    </source>
</evidence>
<comment type="caution">
    <text evidence="1">The sequence shown here is derived from an EMBL/GenBank/DDBJ whole genome shotgun (WGS) entry which is preliminary data.</text>
</comment>
<name>A0AAW9SEG8_9BACT</name>
<dbReference type="RefSeq" id="WP_346821867.1">
    <property type="nucleotide sequence ID" value="NZ_JBDKWZ010000007.1"/>
</dbReference>
<evidence type="ECO:0008006" key="3">
    <source>
        <dbReference type="Google" id="ProtNLM"/>
    </source>
</evidence>
<evidence type="ECO:0000313" key="1">
    <source>
        <dbReference type="EMBL" id="MEN7549096.1"/>
    </source>
</evidence>
<organism evidence="1 2">
    <name type="scientific">Rapidithrix thailandica</name>
    <dbReference type="NCBI Taxonomy" id="413964"/>
    <lineage>
        <taxon>Bacteria</taxon>
        <taxon>Pseudomonadati</taxon>
        <taxon>Bacteroidota</taxon>
        <taxon>Cytophagia</taxon>
        <taxon>Cytophagales</taxon>
        <taxon>Flammeovirgaceae</taxon>
        <taxon>Rapidithrix</taxon>
    </lineage>
</organism>
<accession>A0AAW9SEG8</accession>
<dbReference type="Proteomes" id="UP001403385">
    <property type="component" value="Unassembled WGS sequence"/>
</dbReference>